<feature type="compositionally biased region" description="Polar residues" evidence="1">
    <location>
        <begin position="32"/>
        <end position="44"/>
    </location>
</feature>
<evidence type="ECO:0000313" key="3">
    <source>
        <dbReference type="EMBL" id="OJJ45558.1"/>
    </source>
</evidence>
<proteinExistence type="predicted"/>
<reference evidence="4" key="1">
    <citation type="journal article" date="2017" name="Genome Biol.">
        <title>Comparative genomics reveals high biological diversity and specific adaptations in the industrially and medically important fungal genus Aspergillus.</title>
        <authorList>
            <person name="de Vries R.P."/>
            <person name="Riley R."/>
            <person name="Wiebenga A."/>
            <person name="Aguilar-Osorio G."/>
            <person name="Amillis S."/>
            <person name="Uchima C.A."/>
            <person name="Anderluh G."/>
            <person name="Asadollahi M."/>
            <person name="Askin M."/>
            <person name="Barry K."/>
            <person name="Battaglia E."/>
            <person name="Bayram O."/>
            <person name="Benocci T."/>
            <person name="Braus-Stromeyer S.A."/>
            <person name="Caldana C."/>
            <person name="Canovas D."/>
            <person name="Cerqueira G.C."/>
            <person name="Chen F."/>
            <person name="Chen W."/>
            <person name="Choi C."/>
            <person name="Clum A."/>
            <person name="Dos Santos R.A."/>
            <person name="Damasio A.R."/>
            <person name="Diallinas G."/>
            <person name="Emri T."/>
            <person name="Fekete E."/>
            <person name="Flipphi M."/>
            <person name="Freyberg S."/>
            <person name="Gallo A."/>
            <person name="Gournas C."/>
            <person name="Habgood R."/>
            <person name="Hainaut M."/>
            <person name="Harispe M.L."/>
            <person name="Henrissat B."/>
            <person name="Hilden K.S."/>
            <person name="Hope R."/>
            <person name="Hossain A."/>
            <person name="Karabika E."/>
            <person name="Karaffa L."/>
            <person name="Karanyi Z."/>
            <person name="Krasevec N."/>
            <person name="Kuo A."/>
            <person name="Kusch H."/>
            <person name="LaButti K."/>
            <person name="Lagendijk E.L."/>
            <person name="Lapidus A."/>
            <person name="Levasseur A."/>
            <person name="Lindquist E."/>
            <person name="Lipzen A."/>
            <person name="Logrieco A.F."/>
            <person name="MacCabe A."/>
            <person name="Maekelae M.R."/>
            <person name="Malavazi I."/>
            <person name="Melin P."/>
            <person name="Meyer V."/>
            <person name="Mielnichuk N."/>
            <person name="Miskei M."/>
            <person name="Molnar A.P."/>
            <person name="Mule G."/>
            <person name="Ngan C.Y."/>
            <person name="Orejas M."/>
            <person name="Orosz E."/>
            <person name="Ouedraogo J.P."/>
            <person name="Overkamp K.M."/>
            <person name="Park H.-S."/>
            <person name="Perrone G."/>
            <person name="Piumi F."/>
            <person name="Punt P.J."/>
            <person name="Ram A.F."/>
            <person name="Ramon A."/>
            <person name="Rauscher S."/>
            <person name="Record E."/>
            <person name="Riano-Pachon D.M."/>
            <person name="Robert V."/>
            <person name="Roehrig J."/>
            <person name="Ruller R."/>
            <person name="Salamov A."/>
            <person name="Salih N.S."/>
            <person name="Samson R.A."/>
            <person name="Sandor E."/>
            <person name="Sanguinetti M."/>
            <person name="Schuetze T."/>
            <person name="Sepcic K."/>
            <person name="Shelest E."/>
            <person name="Sherlock G."/>
            <person name="Sophianopoulou V."/>
            <person name="Squina F.M."/>
            <person name="Sun H."/>
            <person name="Susca A."/>
            <person name="Todd R.B."/>
            <person name="Tsang A."/>
            <person name="Unkles S.E."/>
            <person name="van de Wiele N."/>
            <person name="van Rossen-Uffink D."/>
            <person name="Oliveira J.V."/>
            <person name="Vesth T.C."/>
            <person name="Visser J."/>
            <person name="Yu J.-H."/>
            <person name="Zhou M."/>
            <person name="Andersen M.R."/>
            <person name="Archer D.B."/>
            <person name="Baker S.E."/>
            <person name="Benoit I."/>
            <person name="Brakhage A.A."/>
            <person name="Braus G.H."/>
            <person name="Fischer R."/>
            <person name="Frisvad J.C."/>
            <person name="Goldman G.H."/>
            <person name="Houbraken J."/>
            <person name="Oakley B."/>
            <person name="Pocsi I."/>
            <person name="Scazzocchio C."/>
            <person name="Seiboth B."/>
            <person name="vanKuyk P.A."/>
            <person name="Wortman J."/>
            <person name="Dyer P.S."/>
            <person name="Grigoriev I.V."/>
        </authorList>
    </citation>
    <scope>NUCLEOTIDE SEQUENCE [LARGE SCALE GENOMIC DNA]</scope>
    <source>
        <strain evidence="4">CBS 506.65</strain>
    </source>
</reference>
<accession>A0A1L9SEI8</accession>
<dbReference type="Gene3D" id="3.30.710.10">
    <property type="entry name" value="Potassium Channel Kv1.1, Chain A"/>
    <property type="match status" value="1"/>
</dbReference>
<feature type="region of interest" description="Disordered" evidence="1">
    <location>
        <begin position="1"/>
        <end position="47"/>
    </location>
</feature>
<sequence length="337" mass="38035">MISPNAQVQDGENDNNNTTSGGSNSSKGHVNVSATASTSEQVSGYSRPPLRIENGRFRVSAQRLMLASPYFESSLSNSWAEGTTLRARGHLDMVIYDFNPEAILYFLLIIHGLEARIPRMIPLQLLTDFAVLVDYFQAHDAVHIQMGLWISLLAPTIPIILCDDHVKWLCIAWTGRCNETFNHVARLIQRQSKIRIDALVLPIPDVILDSINQTRQNCLRYIIRELWTLIGEFLNGHKGCSFECQALYAGMLMRKLQAEGLFLPLPCRSFDGYSVENVMRFVSSVFFLHIGRRHCPSRAHCNFQDFVRPILDHAEKYASRVKGLGHYLNSAATVSQK</sequence>
<dbReference type="InterPro" id="IPR011333">
    <property type="entry name" value="SKP1/BTB/POZ_sf"/>
</dbReference>
<protein>
    <recommendedName>
        <fullName evidence="2">BTB domain-containing protein</fullName>
    </recommendedName>
</protein>
<dbReference type="RefSeq" id="XP_022580068.1">
    <property type="nucleotide sequence ID" value="XM_022729550.1"/>
</dbReference>
<dbReference type="STRING" id="1073090.A0A1L9SEI8"/>
<dbReference type="AlphaFoldDB" id="A0A1L9SEI8"/>
<keyword evidence="4" id="KW-1185">Reference proteome</keyword>
<name>A0A1L9SEI8_9EURO</name>
<dbReference type="OrthoDB" id="5275938at2759"/>
<feature type="domain" description="BTB" evidence="2">
    <location>
        <begin position="46"/>
        <end position="119"/>
    </location>
</feature>
<dbReference type="PROSITE" id="PS50097">
    <property type="entry name" value="BTB"/>
    <property type="match status" value="1"/>
</dbReference>
<dbReference type="EMBL" id="KV878344">
    <property type="protein sequence ID" value="OJJ45558.1"/>
    <property type="molecule type" value="Genomic_DNA"/>
</dbReference>
<evidence type="ECO:0000256" key="1">
    <source>
        <dbReference type="SAM" id="MobiDB-lite"/>
    </source>
</evidence>
<evidence type="ECO:0000313" key="4">
    <source>
        <dbReference type="Proteomes" id="UP000184188"/>
    </source>
</evidence>
<dbReference type="GeneID" id="34616014"/>
<dbReference type="Proteomes" id="UP000184188">
    <property type="component" value="Unassembled WGS sequence"/>
</dbReference>
<dbReference type="InterPro" id="IPR000210">
    <property type="entry name" value="BTB/POZ_dom"/>
</dbReference>
<dbReference type="VEuPathDB" id="FungiDB:ASPZODRAFT_68946"/>
<organism evidence="3 4">
    <name type="scientific">Penicilliopsis zonata CBS 506.65</name>
    <dbReference type="NCBI Taxonomy" id="1073090"/>
    <lineage>
        <taxon>Eukaryota</taxon>
        <taxon>Fungi</taxon>
        <taxon>Dikarya</taxon>
        <taxon>Ascomycota</taxon>
        <taxon>Pezizomycotina</taxon>
        <taxon>Eurotiomycetes</taxon>
        <taxon>Eurotiomycetidae</taxon>
        <taxon>Eurotiales</taxon>
        <taxon>Aspergillaceae</taxon>
        <taxon>Penicilliopsis</taxon>
    </lineage>
</organism>
<evidence type="ECO:0000259" key="2">
    <source>
        <dbReference type="PROSITE" id="PS50097"/>
    </source>
</evidence>
<feature type="compositionally biased region" description="Low complexity" evidence="1">
    <location>
        <begin position="15"/>
        <end position="26"/>
    </location>
</feature>
<feature type="compositionally biased region" description="Polar residues" evidence="1">
    <location>
        <begin position="1"/>
        <end position="10"/>
    </location>
</feature>
<gene>
    <name evidence="3" type="ORF">ASPZODRAFT_68946</name>
</gene>